<reference evidence="1 2" key="1">
    <citation type="submission" date="2014-04" db="EMBL/GenBank/DDBJ databases">
        <authorList>
            <consortium name="DOE Joint Genome Institute"/>
            <person name="Kuo A."/>
            <person name="Ruytinx J."/>
            <person name="Rineau F."/>
            <person name="Colpaert J."/>
            <person name="Kohler A."/>
            <person name="Nagy L.G."/>
            <person name="Floudas D."/>
            <person name="Copeland A."/>
            <person name="Barry K.W."/>
            <person name="Cichocki N."/>
            <person name="Veneault-Fourrey C."/>
            <person name="LaButti K."/>
            <person name="Lindquist E.A."/>
            <person name="Lipzen A."/>
            <person name="Lundell T."/>
            <person name="Morin E."/>
            <person name="Murat C."/>
            <person name="Sun H."/>
            <person name="Tunlid A."/>
            <person name="Henrissat B."/>
            <person name="Grigoriev I.V."/>
            <person name="Hibbett D.S."/>
            <person name="Martin F."/>
            <person name="Nordberg H.P."/>
            <person name="Cantor M.N."/>
            <person name="Hua S.X."/>
        </authorList>
    </citation>
    <scope>NUCLEOTIDE SEQUENCE [LARGE SCALE GENOMIC DNA]</scope>
    <source>
        <strain evidence="1 2">UH-Slu-Lm8-n1</strain>
    </source>
</reference>
<organism evidence="1 2">
    <name type="scientific">Suillus luteus UH-Slu-Lm8-n1</name>
    <dbReference type="NCBI Taxonomy" id="930992"/>
    <lineage>
        <taxon>Eukaryota</taxon>
        <taxon>Fungi</taxon>
        <taxon>Dikarya</taxon>
        <taxon>Basidiomycota</taxon>
        <taxon>Agaricomycotina</taxon>
        <taxon>Agaricomycetes</taxon>
        <taxon>Agaricomycetidae</taxon>
        <taxon>Boletales</taxon>
        <taxon>Suillineae</taxon>
        <taxon>Suillaceae</taxon>
        <taxon>Suillus</taxon>
    </lineage>
</organism>
<reference evidence="2" key="2">
    <citation type="submission" date="2015-01" db="EMBL/GenBank/DDBJ databases">
        <title>Evolutionary Origins and Diversification of the Mycorrhizal Mutualists.</title>
        <authorList>
            <consortium name="DOE Joint Genome Institute"/>
            <consortium name="Mycorrhizal Genomics Consortium"/>
            <person name="Kohler A."/>
            <person name="Kuo A."/>
            <person name="Nagy L.G."/>
            <person name="Floudas D."/>
            <person name="Copeland A."/>
            <person name="Barry K.W."/>
            <person name="Cichocki N."/>
            <person name="Veneault-Fourrey C."/>
            <person name="LaButti K."/>
            <person name="Lindquist E.A."/>
            <person name="Lipzen A."/>
            <person name="Lundell T."/>
            <person name="Morin E."/>
            <person name="Murat C."/>
            <person name="Riley R."/>
            <person name="Ohm R."/>
            <person name="Sun H."/>
            <person name="Tunlid A."/>
            <person name="Henrissat B."/>
            <person name="Grigoriev I.V."/>
            <person name="Hibbett D.S."/>
            <person name="Martin F."/>
        </authorList>
    </citation>
    <scope>NUCLEOTIDE SEQUENCE [LARGE SCALE GENOMIC DNA]</scope>
    <source>
        <strain evidence="2">UH-Slu-Lm8-n1</strain>
    </source>
</reference>
<dbReference type="EMBL" id="KN835165">
    <property type="protein sequence ID" value="KIK45993.1"/>
    <property type="molecule type" value="Genomic_DNA"/>
</dbReference>
<accession>A0A0D0BSN2</accession>
<evidence type="ECO:0000313" key="2">
    <source>
        <dbReference type="Proteomes" id="UP000054485"/>
    </source>
</evidence>
<dbReference type="InParanoid" id="A0A0D0BSN2"/>
<name>A0A0D0BSN2_9AGAM</name>
<gene>
    <name evidence="1" type="ORF">CY34DRAFT_801011</name>
</gene>
<dbReference type="Proteomes" id="UP000054485">
    <property type="component" value="Unassembled WGS sequence"/>
</dbReference>
<protein>
    <submittedName>
        <fullName evidence="1">Uncharacterized protein</fullName>
    </submittedName>
</protein>
<keyword evidence="2" id="KW-1185">Reference proteome</keyword>
<evidence type="ECO:0000313" key="1">
    <source>
        <dbReference type="EMBL" id="KIK45993.1"/>
    </source>
</evidence>
<sequence length="64" mass="6942">MACGTRASTLKRKIHHPSFASLGFTHVGHGLPHSEVASTLQIEFRSGPLMACPLDILSLIIIFE</sequence>
<proteinExistence type="predicted"/>
<dbReference type="HOGENOM" id="CLU_2869157_0_0_1"/>
<dbReference type="OrthoDB" id="10267031at2759"/>
<dbReference type="AlphaFoldDB" id="A0A0D0BSN2"/>